<dbReference type="Proteomes" id="UP000515123">
    <property type="component" value="Linkage group 1"/>
</dbReference>
<evidence type="ECO:0000313" key="13">
    <source>
        <dbReference type="RefSeq" id="XP_020111026.1"/>
    </source>
</evidence>
<keyword evidence="4" id="KW-0337">GPI-anchor biosynthesis</keyword>
<evidence type="ECO:0000256" key="11">
    <source>
        <dbReference type="SAM" id="Phobius"/>
    </source>
</evidence>
<dbReference type="AlphaFoldDB" id="A0A6P5GQU2"/>
<organism evidence="12 13">
    <name type="scientific">Ananas comosus</name>
    <name type="common">Pineapple</name>
    <name type="synonym">Ananas ananas</name>
    <dbReference type="NCBI Taxonomy" id="4615"/>
    <lineage>
        <taxon>Eukaryota</taxon>
        <taxon>Viridiplantae</taxon>
        <taxon>Streptophyta</taxon>
        <taxon>Embryophyta</taxon>
        <taxon>Tracheophyta</taxon>
        <taxon>Spermatophyta</taxon>
        <taxon>Magnoliopsida</taxon>
        <taxon>Liliopsida</taxon>
        <taxon>Poales</taxon>
        <taxon>Bromeliaceae</taxon>
        <taxon>Bromelioideae</taxon>
        <taxon>Ananas</taxon>
    </lineage>
</organism>
<evidence type="ECO:0000256" key="10">
    <source>
        <dbReference type="SAM" id="MobiDB-lite"/>
    </source>
</evidence>
<comment type="pathway">
    <text evidence="2">Glycolipid biosynthesis; glycosylphosphatidylinositol-anchor biosynthesis.</text>
</comment>
<evidence type="ECO:0000256" key="5">
    <source>
        <dbReference type="ARBA" id="ARBA00022692"/>
    </source>
</evidence>
<dbReference type="OrthoDB" id="28748at2759"/>
<evidence type="ECO:0000256" key="8">
    <source>
        <dbReference type="ARBA" id="ARBA00023136"/>
    </source>
</evidence>
<evidence type="ECO:0000256" key="7">
    <source>
        <dbReference type="ARBA" id="ARBA00022989"/>
    </source>
</evidence>
<feature type="transmembrane region" description="Helical" evidence="11">
    <location>
        <begin position="617"/>
        <end position="637"/>
    </location>
</feature>
<feature type="compositionally biased region" description="Polar residues" evidence="10">
    <location>
        <begin position="62"/>
        <end position="74"/>
    </location>
</feature>
<comment type="subcellular location">
    <subcellularLocation>
        <location evidence="1">Endoplasmic reticulum membrane</location>
        <topology evidence="1">Multi-pass membrane protein</topology>
    </subcellularLocation>
</comment>
<evidence type="ECO:0000256" key="1">
    <source>
        <dbReference type="ARBA" id="ARBA00004477"/>
    </source>
</evidence>
<keyword evidence="7 11" id="KW-1133">Transmembrane helix</keyword>
<evidence type="ECO:0000256" key="4">
    <source>
        <dbReference type="ARBA" id="ARBA00022502"/>
    </source>
</evidence>
<accession>A0A6P5GQU2</accession>
<evidence type="ECO:0000256" key="6">
    <source>
        <dbReference type="ARBA" id="ARBA00022824"/>
    </source>
</evidence>
<dbReference type="GO" id="GO:0006506">
    <property type="term" value="P:GPI anchor biosynthetic process"/>
    <property type="evidence" value="ECO:0007669"/>
    <property type="project" value="UniProtKB-UniPathway"/>
</dbReference>
<keyword evidence="12" id="KW-1185">Reference proteome</keyword>
<dbReference type="GO" id="GO:0042765">
    <property type="term" value="C:GPI-anchor transamidase complex"/>
    <property type="evidence" value="ECO:0007669"/>
    <property type="project" value="InterPro"/>
</dbReference>
<evidence type="ECO:0000256" key="2">
    <source>
        <dbReference type="ARBA" id="ARBA00004687"/>
    </source>
</evidence>
<evidence type="ECO:0000256" key="9">
    <source>
        <dbReference type="ARBA" id="ARBA00023180"/>
    </source>
</evidence>
<keyword evidence="8 11" id="KW-0472">Membrane</keyword>
<dbReference type="PANTHER" id="PTHR21072:SF13">
    <property type="entry name" value="GPI TRANSAMIDASE COMPONENT PIG-S"/>
    <property type="match status" value="1"/>
</dbReference>
<comment type="similarity">
    <text evidence="3">Belongs to the PIGS family.</text>
</comment>
<name>A0A6P5GQU2_ANACO</name>
<gene>
    <name evidence="13" type="primary">LOC109725982</name>
</gene>
<keyword evidence="6" id="KW-0256">Endoplasmic reticulum</keyword>
<sequence length="661" mass="71756">MGARGVVGRVGLHRLHMGGGDGGTARTVKSGVHHRTAQISKPVQLRTALGSDFVGKERECKTNSLETDSPSSALSDRRPTTPGKKRLLLTLSVLLSFLAGLPFLLKSTEIYRSPLPYASLSSLPRSDPPSVPCRFHALFLRPADPDLADRLALSISDELRRRRRRSADHPFGCCGGDFAVSVTVDSRGSCVGSGAAPACLWSCGAVDPAEFAGRDDEAVDELLDSALNGGRGECSGTICCGGGGGGTVYSVVVVQGEEGDERQARVVVGKHRHAWMVGRIDEEDAVSMIGKIFAKYFMNGGVENGGGKEEFMPVGSDGSVVLSFSLLNADPNDWVYDWEFQKIGENMLAPVAEALAPIANISIESQVLYHTPKSSNSLWDDKLDSWILSIGDLPFFVNSNEWHLDTSISATGRSKVLQFVVYVPSARECPLYLQLPDGKASKTNAFISPMWGGVVVWNPPQCSSDSQKMHTARNRISAQDLQKILEVFVGQLRLLFGVNSSHKESGISKFIASEKGFTEWELDVLYRHHACSNILSCLTTLESLSNLVQSLPRMIVTDEIGKQVKLSLEAAYLAQRNASLGINDASAESSTKARALAEDAFFHPSIMSISYSSIEHYFAIYMPFFAPVCLHVLLAAIKEVKRYRRERAKYLAFLAAQAGSS</sequence>
<proteinExistence type="inferred from homology"/>
<keyword evidence="5 11" id="KW-0812">Transmembrane</keyword>
<keyword evidence="9" id="KW-0325">Glycoprotein</keyword>
<protein>
    <submittedName>
        <fullName evidence="13">GPI transamidase component PIG-S</fullName>
    </submittedName>
</protein>
<dbReference type="PANTHER" id="PTHR21072">
    <property type="entry name" value="GPI TRANSAMIDASE COMPONENT PIG-S"/>
    <property type="match status" value="1"/>
</dbReference>
<feature type="region of interest" description="Disordered" evidence="10">
    <location>
        <begin position="60"/>
        <end position="81"/>
    </location>
</feature>
<dbReference type="RefSeq" id="XP_020111026.1">
    <property type="nucleotide sequence ID" value="XM_020255437.1"/>
</dbReference>
<dbReference type="GeneID" id="109725982"/>
<reference evidence="13" key="2">
    <citation type="submission" date="2025-08" db="UniProtKB">
        <authorList>
            <consortium name="RefSeq"/>
        </authorList>
    </citation>
    <scope>IDENTIFICATION</scope>
    <source>
        <tissue evidence="13">Leaf</tissue>
    </source>
</reference>
<dbReference type="GO" id="GO:0016255">
    <property type="term" value="P:attachment of GPI anchor to protein"/>
    <property type="evidence" value="ECO:0007669"/>
    <property type="project" value="InterPro"/>
</dbReference>
<evidence type="ECO:0000256" key="3">
    <source>
        <dbReference type="ARBA" id="ARBA00005316"/>
    </source>
</evidence>
<evidence type="ECO:0000313" key="12">
    <source>
        <dbReference type="Proteomes" id="UP000515123"/>
    </source>
</evidence>
<feature type="transmembrane region" description="Helical" evidence="11">
    <location>
        <begin position="87"/>
        <end position="105"/>
    </location>
</feature>
<reference evidence="12" key="1">
    <citation type="journal article" date="2015" name="Nat. Genet.">
        <title>The pineapple genome and the evolution of CAM photosynthesis.</title>
        <authorList>
            <person name="Ming R."/>
            <person name="VanBuren R."/>
            <person name="Wai C.M."/>
            <person name="Tang H."/>
            <person name="Schatz M.C."/>
            <person name="Bowers J.E."/>
            <person name="Lyons E."/>
            <person name="Wang M.L."/>
            <person name="Chen J."/>
            <person name="Biggers E."/>
            <person name="Zhang J."/>
            <person name="Huang L."/>
            <person name="Zhang L."/>
            <person name="Miao W."/>
            <person name="Zhang J."/>
            <person name="Ye Z."/>
            <person name="Miao C."/>
            <person name="Lin Z."/>
            <person name="Wang H."/>
            <person name="Zhou H."/>
            <person name="Yim W.C."/>
            <person name="Priest H.D."/>
            <person name="Zheng C."/>
            <person name="Woodhouse M."/>
            <person name="Edger P.P."/>
            <person name="Guyot R."/>
            <person name="Guo H.B."/>
            <person name="Guo H."/>
            <person name="Zheng G."/>
            <person name="Singh R."/>
            <person name="Sharma A."/>
            <person name="Min X."/>
            <person name="Zheng Y."/>
            <person name="Lee H."/>
            <person name="Gurtowski J."/>
            <person name="Sedlazeck F.J."/>
            <person name="Harkess A."/>
            <person name="McKain M.R."/>
            <person name="Liao Z."/>
            <person name="Fang J."/>
            <person name="Liu J."/>
            <person name="Zhang X."/>
            <person name="Zhang Q."/>
            <person name="Hu W."/>
            <person name="Qin Y."/>
            <person name="Wang K."/>
            <person name="Chen L.Y."/>
            <person name="Shirley N."/>
            <person name="Lin Y.R."/>
            <person name="Liu L.Y."/>
            <person name="Hernandez A.G."/>
            <person name="Wright C.L."/>
            <person name="Bulone V."/>
            <person name="Tuskan G.A."/>
            <person name="Heath K."/>
            <person name="Zee F."/>
            <person name="Moore P.H."/>
            <person name="Sunkar R."/>
            <person name="Leebens-Mack J.H."/>
            <person name="Mockler T."/>
            <person name="Bennetzen J.L."/>
            <person name="Freeling M."/>
            <person name="Sankoff D."/>
            <person name="Paterson A.H."/>
            <person name="Zhu X."/>
            <person name="Yang X."/>
            <person name="Smith J.A."/>
            <person name="Cushman J.C."/>
            <person name="Paull R.E."/>
            <person name="Yu Q."/>
        </authorList>
    </citation>
    <scope>NUCLEOTIDE SEQUENCE [LARGE SCALE GENOMIC DNA]</scope>
    <source>
        <strain evidence="12">cv. F153</strain>
    </source>
</reference>
<dbReference type="UniPathway" id="UPA00196"/>
<dbReference type="InterPro" id="IPR019540">
    <property type="entry name" value="PtdIno-glycan_biosynth_class_S"/>
</dbReference>
<dbReference type="Pfam" id="PF10510">
    <property type="entry name" value="PIG-S"/>
    <property type="match status" value="1"/>
</dbReference>